<reference evidence="2" key="1">
    <citation type="journal article" date="2020" name="mSystems">
        <title>Genome- and Community-Level Interaction Insights into Carbon Utilization and Element Cycling Functions of Hydrothermarchaeota in Hydrothermal Sediment.</title>
        <authorList>
            <person name="Zhou Z."/>
            <person name="Liu Y."/>
            <person name="Xu W."/>
            <person name="Pan J."/>
            <person name="Luo Z.H."/>
            <person name="Li M."/>
        </authorList>
    </citation>
    <scope>NUCLEOTIDE SEQUENCE [LARGE SCALE GENOMIC DNA]</scope>
    <source>
        <strain evidence="2">HyVt-102</strain>
    </source>
</reference>
<sequence>MNIPMVDIKKQFLEVKDEVYREWGNVFEKMQLMLGENVRAFEEEFSSYCGCRYGIGVNSGTDALVLSIHALIPEGSAGVITPSFTFFATPESIVLTNNIPIFVDIEPETLTIDTEKLSSFLSTLERNREGHPVYKGITIKAIIPVHLFGNPARMDRIIEISREYNLKIIEDSAQSHGAEYKGKKTGCLGDASAFSFYMSKNLSAIGDAGMITTNNEELAENMRRLRIHGQTEKYRHEDIGYNSRLDEIQAVVLRAKLKRLEKWN</sequence>
<dbReference type="EMBL" id="DQWE01000095">
    <property type="protein sequence ID" value="HDI82568.1"/>
    <property type="molecule type" value="Genomic_DNA"/>
</dbReference>
<dbReference type="CDD" id="cd00616">
    <property type="entry name" value="AHBA_syn"/>
    <property type="match status" value="1"/>
</dbReference>
<dbReference type="Proteomes" id="UP000885847">
    <property type="component" value="Unassembled WGS sequence"/>
</dbReference>
<comment type="caution">
    <text evidence="2">The sequence shown here is derived from an EMBL/GenBank/DDBJ whole genome shotgun (WGS) entry which is preliminary data.</text>
</comment>
<dbReference type="InterPro" id="IPR000653">
    <property type="entry name" value="DegT/StrS_aminotransferase"/>
</dbReference>
<dbReference type="PANTHER" id="PTHR30244">
    <property type="entry name" value="TRANSAMINASE"/>
    <property type="match status" value="1"/>
</dbReference>
<dbReference type="GO" id="GO:0008483">
    <property type="term" value="F:transaminase activity"/>
    <property type="evidence" value="ECO:0007669"/>
    <property type="project" value="UniProtKB-KW"/>
</dbReference>
<keyword evidence="2" id="KW-0032">Aminotransferase</keyword>
<proteinExistence type="predicted"/>
<evidence type="ECO:0000256" key="1">
    <source>
        <dbReference type="ARBA" id="ARBA00022898"/>
    </source>
</evidence>
<organism evidence="2">
    <name type="scientific">candidate division WOR-3 bacterium</name>
    <dbReference type="NCBI Taxonomy" id="2052148"/>
    <lineage>
        <taxon>Bacteria</taxon>
        <taxon>Bacteria division WOR-3</taxon>
    </lineage>
</organism>
<dbReference type="PANTHER" id="PTHR30244:SF36">
    <property type="entry name" value="3-OXO-GLUCOSE-6-PHOSPHATE:GLUTAMATE AMINOTRANSFERASE"/>
    <property type="match status" value="1"/>
</dbReference>
<evidence type="ECO:0000313" key="2">
    <source>
        <dbReference type="EMBL" id="HDI82568.1"/>
    </source>
</evidence>
<dbReference type="InterPro" id="IPR015421">
    <property type="entry name" value="PyrdxlP-dep_Trfase_major"/>
</dbReference>
<gene>
    <name evidence="2" type="ORF">ENF18_02100</name>
</gene>
<dbReference type="SUPFAM" id="SSF53383">
    <property type="entry name" value="PLP-dependent transferases"/>
    <property type="match status" value="1"/>
</dbReference>
<keyword evidence="2" id="KW-0808">Transferase</keyword>
<dbReference type="GO" id="GO:0030170">
    <property type="term" value="F:pyridoxal phosphate binding"/>
    <property type="evidence" value="ECO:0007669"/>
    <property type="project" value="TreeGrafter"/>
</dbReference>
<keyword evidence="1" id="KW-0663">Pyridoxal phosphate</keyword>
<dbReference type="GO" id="GO:0000271">
    <property type="term" value="P:polysaccharide biosynthetic process"/>
    <property type="evidence" value="ECO:0007669"/>
    <property type="project" value="TreeGrafter"/>
</dbReference>
<dbReference type="Gene3D" id="3.40.640.10">
    <property type="entry name" value="Type I PLP-dependent aspartate aminotransferase-like (Major domain)"/>
    <property type="match status" value="1"/>
</dbReference>
<feature type="non-terminal residue" evidence="2">
    <location>
        <position position="264"/>
    </location>
</feature>
<dbReference type="AlphaFoldDB" id="A0A7C0VBU2"/>
<accession>A0A7C0VBU2</accession>
<protein>
    <submittedName>
        <fullName evidence="2">DegT/DnrJ/EryC1/StrS family aminotransferase</fullName>
    </submittedName>
</protein>
<dbReference type="Pfam" id="PF01041">
    <property type="entry name" value="DegT_DnrJ_EryC1"/>
    <property type="match status" value="1"/>
</dbReference>
<dbReference type="InterPro" id="IPR015424">
    <property type="entry name" value="PyrdxlP-dep_Trfase"/>
</dbReference>
<name>A0A7C0VBU2_UNCW3</name>